<organism evidence="1 2">
    <name type="scientific">Cryptolaemus montrouzieri</name>
    <dbReference type="NCBI Taxonomy" id="559131"/>
    <lineage>
        <taxon>Eukaryota</taxon>
        <taxon>Metazoa</taxon>
        <taxon>Ecdysozoa</taxon>
        <taxon>Arthropoda</taxon>
        <taxon>Hexapoda</taxon>
        <taxon>Insecta</taxon>
        <taxon>Pterygota</taxon>
        <taxon>Neoptera</taxon>
        <taxon>Endopterygota</taxon>
        <taxon>Coleoptera</taxon>
        <taxon>Polyphaga</taxon>
        <taxon>Cucujiformia</taxon>
        <taxon>Coccinelloidea</taxon>
        <taxon>Coccinellidae</taxon>
        <taxon>Scymninae</taxon>
        <taxon>Scymnini</taxon>
        <taxon>Cryptolaemus</taxon>
    </lineage>
</organism>
<evidence type="ECO:0000313" key="1">
    <source>
        <dbReference type="EMBL" id="KAL3271122.1"/>
    </source>
</evidence>
<reference evidence="1 2" key="1">
    <citation type="journal article" date="2021" name="BMC Biol.">
        <title>Horizontally acquired antibacterial genes associated with adaptive radiation of ladybird beetles.</title>
        <authorList>
            <person name="Li H.S."/>
            <person name="Tang X.F."/>
            <person name="Huang Y.H."/>
            <person name="Xu Z.Y."/>
            <person name="Chen M.L."/>
            <person name="Du X.Y."/>
            <person name="Qiu B.Y."/>
            <person name="Chen P.T."/>
            <person name="Zhang W."/>
            <person name="Slipinski A."/>
            <person name="Escalona H.E."/>
            <person name="Waterhouse R.M."/>
            <person name="Zwick A."/>
            <person name="Pang H."/>
        </authorList>
    </citation>
    <scope>NUCLEOTIDE SEQUENCE [LARGE SCALE GENOMIC DNA]</scope>
    <source>
        <strain evidence="1">SYSU2018</strain>
    </source>
</reference>
<feature type="non-terminal residue" evidence="1">
    <location>
        <position position="1"/>
    </location>
</feature>
<evidence type="ECO:0000313" key="2">
    <source>
        <dbReference type="Proteomes" id="UP001516400"/>
    </source>
</evidence>
<dbReference type="AlphaFoldDB" id="A0ABD2MYA8"/>
<sequence length="62" mass="6792">EVLNEINDTSINQCPEIAPDHFILNIDRKPTGKYGIPVKILKAVANEIAGPLTHIVNLMVVT</sequence>
<keyword evidence="2" id="KW-1185">Reference proteome</keyword>
<dbReference type="EMBL" id="JABFTP020000042">
    <property type="protein sequence ID" value="KAL3271122.1"/>
    <property type="molecule type" value="Genomic_DNA"/>
</dbReference>
<proteinExistence type="predicted"/>
<protein>
    <submittedName>
        <fullName evidence="1">Uncharacterized protein</fullName>
    </submittedName>
</protein>
<dbReference type="Proteomes" id="UP001516400">
    <property type="component" value="Unassembled WGS sequence"/>
</dbReference>
<gene>
    <name evidence="1" type="ORF">HHI36_021617</name>
</gene>
<name>A0ABD2MYA8_9CUCU</name>
<accession>A0ABD2MYA8</accession>
<comment type="caution">
    <text evidence="1">The sequence shown here is derived from an EMBL/GenBank/DDBJ whole genome shotgun (WGS) entry which is preliminary data.</text>
</comment>
<feature type="non-terminal residue" evidence="1">
    <location>
        <position position="62"/>
    </location>
</feature>